<evidence type="ECO:0000313" key="6">
    <source>
        <dbReference type="EMBL" id="SOY48029.1"/>
    </source>
</evidence>
<keyword evidence="3" id="KW-0274">FAD</keyword>
<comment type="cofactor">
    <cofactor evidence="1">
        <name>FAD</name>
        <dbReference type="ChEBI" id="CHEBI:57692"/>
    </cofactor>
</comment>
<dbReference type="AlphaFoldDB" id="A0A375BMY7"/>
<dbReference type="InterPro" id="IPR055178">
    <property type="entry name" value="RsdA/BaiN/AoA(So)-like_dom"/>
</dbReference>
<dbReference type="Gene3D" id="2.40.30.10">
    <property type="entry name" value="Translation factors"/>
    <property type="match status" value="1"/>
</dbReference>
<dbReference type="Gene3D" id="3.50.50.60">
    <property type="entry name" value="FAD/NAD(P)-binding domain"/>
    <property type="match status" value="1"/>
</dbReference>
<dbReference type="Pfam" id="PF03486">
    <property type="entry name" value="HI0933_like"/>
    <property type="match status" value="1"/>
</dbReference>
<dbReference type="SUPFAM" id="SSF160996">
    <property type="entry name" value="HI0933 insert domain-like"/>
    <property type="match status" value="1"/>
</dbReference>
<evidence type="ECO:0000259" key="5">
    <source>
        <dbReference type="Pfam" id="PF22780"/>
    </source>
</evidence>
<dbReference type="PANTHER" id="PTHR42887">
    <property type="entry name" value="OS12G0638800 PROTEIN"/>
    <property type="match status" value="1"/>
</dbReference>
<dbReference type="Gene3D" id="1.10.8.260">
    <property type="entry name" value="HI0933 insert domain-like"/>
    <property type="match status" value="1"/>
</dbReference>
<feature type="domain" description="RsdA/BaiN/AoA(So)-like insert" evidence="5">
    <location>
        <begin position="196"/>
        <end position="350"/>
    </location>
</feature>
<dbReference type="RefSeq" id="WP_116357028.1">
    <property type="nucleotide sequence ID" value="NZ_LT976853.1"/>
</dbReference>
<dbReference type="Pfam" id="PF22780">
    <property type="entry name" value="HI0933_like_1st"/>
    <property type="match status" value="1"/>
</dbReference>
<name>A0A375BMY7_9BURK</name>
<accession>A0A375BMY7</accession>
<evidence type="ECO:0000259" key="4">
    <source>
        <dbReference type="Pfam" id="PF03486"/>
    </source>
</evidence>
<protein>
    <submittedName>
        <fullName evidence="6">Oxidoreductase with FAD/NAD(P)-binding domain putative exported protein</fullName>
    </submittedName>
</protein>
<evidence type="ECO:0000256" key="3">
    <source>
        <dbReference type="ARBA" id="ARBA00022827"/>
    </source>
</evidence>
<dbReference type="InterPro" id="IPR036188">
    <property type="entry name" value="FAD/NAD-bd_sf"/>
</dbReference>
<dbReference type="PANTHER" id="PTHR42887:SF2">
    <property type="entry name" value="OS12G0638800 PROTEIN"/>
    <property type="match status" value="1"/>
</dbReference>
<dbReference type="InterPro" id="IPR023166">
    <property type="entry name" value="BaiN-like_dom_sf"/>
</dbReference>
<dbReference type="NCBIfam" id="TIGR00275">
    <property type="entry name" value="aminoacetone oxidase family FAD-binding enzyme"/>
    <property type="match status" value="1"/>
</dbReference>
<dbReference type="InterPro" id="IPR057661">
    <property type="entry name" value="RsdA/BaiN/AoA(So)_Rossmann"/>
</dbReference>
<proteinExistence type="predicted"/>
<reference evidence="6" key="1">
    <citation type="submission" date="2018-01" db="EMBL/GenBank/DDBJ databases">
        <authorList>
            <person name="Clerissi C."/>
        </authorList>
    </citation>
    <scope>NUCLEOTIDE SEQUENCE</scope>
    <source>
        <strain evidence="6">Cupriavidus sp. LMG 19464</strain>
    </source>
</reference>
<gene>
    <name evidence="6" type="ORF">CBM2587_A170095</name>
</gene>
<dbReference type="PRINTS" id="PR00411">
    <property type="entry name" value="PNDRDTASEI"/>
</dbReference>
<dbReference type="Proteomes" id="UP000256780">
    <property type="component" value="Chromosome CBM2587_a"/>
</dbReference>
<comment type="caution">
    <text evidence="6">The sequence shown here is derived from an EMBL/GenBank/DDBJ whole genome shotgun (WGS) entry which is preliminary data.</text>
</comment>
<dbReference type="SUPFAM" id="SSF51905">
    <property type="entry name" value="FAD/NAD(P)-binding domain"/>
    <property type="match status" value="1"/>
</dbReference>
<dbReference type="OrthoDB" id="9773233at2"/>
<evidence type="ECO:0000256" key="2">
    <source>
        <dbReference type="ARBA" id="ARBA00022630"/>
    </source>
</evidence>
<keyword evidence="2" id="KW-0285">Flavoprotein</keyword>
<evidence type="ECO:0000256" key="1">
    <source>
        <dbReference type="ARBA" id="ARBA00001974"/>
    </source>
</evidence>
<feature type="domain" description="RsdA/BaiN/AoA(So)-like Rossmann fold-like" evidence="4">
    <location>
        <begin position="13"/>
        <end position="403"/>
    </location>
</feature>
<organism evidence="6">
    <name type="scientific">Cupriavidus taiwanensis</name>
    <dbReference type="NCBI Taxonomy" id="164546"/>
    <lineage>
        <taxon>Bacteria</taxon>
        <taxon>Pseudomonadati</taxon>
        <taxon>Pseudomonadota</taxon>
        <taxon>Betaproteobacteria</taxon>
        <taxon>Burkholderiales</taxon>
        <taxon>Burkholderiaceae</taxon>
        <taxon>Cupriavidus</taxon>
    </lineage>
</organism>
<dbReference type="EMBL" id="OFSQ01000009">
    <property type="protein sequence ID" value="SOY48029.1"/>
    <property type="molecule type" value="Genomic_DNA"/>
</dbReference>
<dbReference type="InterPro" id="IPR004792">
    <property type="entry name" value="BaiN-like"/>
</dbReference>
<sequence>MSGAAQARTGRYDVAVLGAGAAGMMCAAVAGQGGARVVLIDHATRLAEKIRISGGGRCNFTNLQAGPANYLSSNPHFCRSALARYTPQDFLALMRRYGIDWHEKHRGQLFCNDSAEDVIAMLRAECDAGQVRWQTGCTVAEVRREGDDFLLLTATGPIRAGALVVATGGLSIPKIGATDFGYRIARQFGLGIVETRPALVPLTFDGQDWAPFAPLAGVSLEVDIATGSGKAAGAFREDLLGTHRGLSGPAVLQISSYWRPGTPIAIDLFDGEDAAAWLLAQKAGSRKHLGNLLAQRLPARLADAWCAAAGVDATMPLHDVTDKALRKLGATLNGWRIVPSGTEGYRKAEVTLGGVDTRALSSTTMMAREVPGLYFIGEVVDVTGWLGGYNFQWAWASAVAAGQAAAEAARQARAGQSAA</sequence>